<protein>
    <submittedName>
        <fullName evidence="1">Uncharacterized protein</fullName>
    </submittedName>
</protein>
<dbReference type="Proteomes" id="UP000191055">
    <property type="component" value="Unassembled WGS sequence"/>
</dbReference>
<dbReference type="EMBL" id="FUYV01000005">
    <property type="protein sequence ID" value="SKB76201.1"/>
    <property type="molecule type" value="Genomic_DNA"/>
</dbReference>
<organism evidence="1 2">
    <name type="scientific">Alkalitalea saponilacus</name>
    <dbReference type="NCBI Taxonomy" id="889453"/>
    <lineage>
        <taxon>Bacteria</taxon>
        <taxon>Pseudomonadati</taxon>
        <taxon>Bacteroidota</taxon>
        <taxon>Bacteroidia</taxon>
        <taxon>Marinilabiliales</taxon>
        <taxon>Marinilabiliaceae</taxon>
        <taxon>Alkalitalea</taxon>
    </lineage>
</organism>
<dbReference type="AlphaFoldDB" id="A0A1T5DWX6"/>
<keyword evidence="2" id="KW-1185">Reference proteome</keyword>
<accession>A0A1T5DWX6</accession>
<name>A0A1T5DWX6_9BACT</name>
<dbReference type="STRING" id="889453.SAMN03080601_01151"/>
<sequence length="95" mass="10726">MTKESEIIFNQDDDGNVKIEVHFREDGYFGLTVPGISVKIWQSERSCNIIKKCYSAFKISFLNDGPFKSIRWEGFTSRSSIASAIVPIAGIHKQP</sequence>
<evidence type="ECO:0000313" key="1">
    <source>
        <dbReference type="EMBL" id="SKB76201.1"/>
    </source>
</evidence>
<reference evidence="1 2" key="1">
    <citation type="submission" date="2017-02" db="EMBL/GenBank/DDBJ databases">
        <authorList>
            <person name="Peterson S.W."/>
        </authorList>
    </citation>
    <scope>NUCLEOTIDE SEQUENCE [LARGE SCALE GENOMIC DNA]</scope>
    <source>
        <strain evidence="1 2">DSM 24412</strain>
    </source>
</reference>
<evidence type="ECO:0000313" key="2">
    <source>
        <dbReference type="Proteomes" id="UP000191055"/>
    </source>
</evidence>
<gene>
    <name evidence="1" type="ORF">SAMN03080601_01151</name>
</gene>
<proteinExistence type="predicted"/>